<sequence length="110" mass="12389">MAKKEIPPLQQLSPEQKRLILMLKALGNPIRFRIMQFLAEKQMCITGDVVEFTTLAQSTVSQHLKVLRDAGLIKGEIEGPATCYCISEEGVQFLKEYIESWLPGCCSETE</sequence>
<dbReference type="PRINTS" id="PR00778">
    <property type="entry name" value="HTHARSR"/>
</dbReference>
<dbReference type="PROSITE" id="PS50987">
    <property type="entry name" value="HTH_ARSR_2"/>
    <property type="match status" value="1"/>
</dbReference>
<dbReference type="InterPro" id="IPR011991">
    <property type="entry name" value="ArsR-like_HTH"/>
</dbReference>
<dbReference type="AlphaFoldDB" id="E8MXM9"/>
<evidence type="ECO:0000256" key="1">
    <source>
        <dbReference type="ARBA" id="ARBA00023015"/>
    </source>
</evidence>
<keyword evidence="3" id="KW-0804">Transcription</keyword>
<name>E8MXM9_ANATU</name>
<dbReference type="KEGG" id="atm:ANT_20840"/>
<dbReference type="OrthoDB" id="9798835at2"/>
<dbReference type="EMBL" id="AP012029">
    <property type="protein sequence ID" value="BAJ64110.1"/>
    <property type="molecule type" value="Genomic_DNA"/>
</dbReference>
<reference evidence="5 6" key="1">
    <citation type="submission" date="2010-12" db="EMBL/GenBank/DDBJ databases">
        <title>Whole genome sequence of Anaerolinea thermophila UNI-1.</title>
        <authorList>
            <person name="Narita-Yamada S."/>
            <person name="Kishi E."/>
            <person name="Watanabe Y."/>
            <person name="Takasaki K."/>
            <person name="Ankai A."/>
            <person name="Oguchi A."/>
            <person name="Fukui S."/>
            <person name="Takahashi M."/>
            <person name="Yashiro I."/>
            <person name="Hosoyama A."/>
            <person name="Sekiguchi Y."/>
            <person name="Hanada S."/>
            <person name="Fujita N."/>
        </authorList>
    </citation>
    <scope>NUCLEOTIDE SEQUENCE [LARGE SCALE GENOMIC DNA]</scope>
    <source>
        <strain evidence="6">DSM 14523 / JCM 11388 / NBRC 100420 / UNI-1</strain>
    </source>
</reference>
<dbReference type="InParanoid" id="E8MXM9"/>
<dbReference type="GO" id="GO:0003700">
    <property type="term" value="F:DNA-binding transcription factor activity"/>
    <property type="evidence" value="ECO:0007669"/>
    <property type="project" value="InterPro"/>
</dbReference>
<dbReference type="CDD" id="cd00090">
    <property type="entry name" value="HTH_ARSR"/>
    <property type="match status" value="1"/>
</dbReference>
<evidence type="ECO:0000256" key="3">
    <source>
        <dbReference type="ARBA" id="ARBA00023163"/>
    </source>
</evidence>
<organism evidence="5 6">
    <name type="scientific">Anaerolinea thermophila (strain DSM 14523 / JCM 11388 / NBRC 100420 / UNI-1)</name>
    <dbReference type="NCBI Taxonomy" id="926569"/>
    <lineage>
        <taxon>Bacteria</taxon>
        <taxon>Bacillati</taxon>
        <taxon>Chloroflexota</taxon>
        <taxon>Anaerolineae</taxon>
        <taxon>Anaerolineales</taxon>
        <taxon>Anaerolineaceae</taxon>
        <taxon>Anaerolinea</taxon>
    </lineage>
</organism>
<dbReference type="InterPro" id="IPR051081">
    <property type="entry name" value="HTH_MetalResp_TranReg"/>
</dbReference>
<keyword evidence="1" id="KW-0805">Transcription regulation</keyword>
<dbReference type="PANTHER" id="PTHR33154">
    <property type="entry name" value="TRANSCRIPTIONAL REGULATOR, ARSR FAMILY"/>
    <property type="match status" value="1"/>
</dbReference>
<protein>
    <submittedName>
        <fullName evidence="5">ArsR family transcriptional regulator</fullName>
    </submittedName>
</protein>
<dbReference type="Proteomes" id="UP000008922">
    <property type="component" value="Chromosome"/>
</dbReference>
<evidence type="ECO:0000313" key="6">
    <source>
        <dbReference type="Proteomes" id="UP000008922"/>
    </source>
</evidence>
<feature type="domain" description="HTH arsR-type" evidence="4">
    <location>
        <begin position="12"/>
        <end position="110"/>
    </location>
</feature>
<dbReference type="SUPFAM" id="SSF46785">
    <property type="entry name" value="Winged helix' DNA-binding domain"/>
    <property type="match status" value="1"/>
</dbReference>
<evidence type="ECO:0000313" key="5">
    <source>
        <dbReference type="EMBL" id="BAJ64110.1"/>
    </source>
</evidence>
<dbReference type="InterPro" id="IPR036390">
    <property type="entry name" value="WH_DNA-bd_sf"/>
</dbReference>
<dbReference type="HOGENOM" id="CLU_097806_3_2_0"/>
<evidence type="ECO:0000259" key="4">
    <source>
        <dbReference type="PROSITE" id="PS50987"/>
    </source>
</evidence>
<dbReference type="STRING" id="926569.ANT_20840"/>
<gene>
    <name evidence="5" type="ordered locus">ANT_20840</name>
</gene>
<proteinExistence type="predicted"/>
<dbReference type="GO" id="GO:0003677">
    <property type="term" value="F:DNA binding"/>
    <property type="evidence" value="ECO:0007669"/>
    <property type="project" value="UniProtKB-KW"/>
</dbReference>
<keyword evidence="2" id="KW-0238">DNA-binding</keyword>
<dbReference type="SMART" id="SM00418">
    <property type="entry name" value="HTH_ARSR"/>
    <property type="match status" value="1"/>
</dbReference>
<evidence type="ECO:0000256" key="2">
    <source>
        <dbReference type="ARBA" id="ARBA00023125"/>
    </source>
</evidence>
<dbReference type="eggNOG" id="COG0640">
    <property type="taxonomic scope" value="Bacteria"/>
</dbReference>
<dbReference type="PANTHER" id="PTHR33154:SF15">
    <property type="entry name" value="REGULATORY PROTEIN ARSR"/>
    <property type="match status" value="1"/>
</dbReference>
<dbReference type="InterPro" id="IPR001845">
    <property type="entry name" value="HTH_ArsR_DNA-bd_dom"/>
</dbReference>
<dbReference type="Pfam" id="PF01022">
    <property type="entry name" value="HTH_5"/>
    <property type="match status" value="1"/>
</dbReference>
<dbReference type="NCBIfam" id="NF033788">
    <property type="entry name" value="HTH_metalloreg"/>
    <property type="match status" value="1"/>
</dbReference>
<keyword evidence="6" id="KW-1185">Reference proteome</keyword>
<accession>E8MXM9</accession>
<dbReference type="RefSeq" id="WP_013560480.1">
    <property type="nucleotide sequence ID" value="NC_014960.1"/>
</dbReference>
<dbReference type="Gene3D" id="1.10.10.10">
    <property type="entry name" value="Winged helix-like DNA-binding domain superfamily/Winged helix DNA-binding domain"/>
    <property type="match status" value="1"/>
</dbReference>
<dbReference type="InterPro" id="IPR036388">
    <property type="entry name" value="WH-like_DNA-bd_sf"/>
</dbReference>